<dbReference type="WBParaSite" id="ALUE_0001062401-mRNA-1">
    <property type="protein sequence ID" value="ALUE_0001062401-mRNA-1"/>
    <property type="gene ID" value="ALUE_0001062401"/>
</dbReference>
<comment type="similarity">
    <text evidence="1">Belongs to the 5'-AMP-activated protein kinase gamma subunit family.</text>
</comment>
<dbReference type="GO" id="GO:0005634">
    <property type="term" value="C:nucleus"/>
    <property type="evidence" value="ECO:0007669"/>
    <property type="project" value="TreeGrafter"/>
</dbReference>
<keyword evidence="7" id="KW-1185">Reference proteome</keyword>
<dbReference type="GO" id="GO:0005737">
    <property type="term" value="C:cytoplasm"/>
    <property type="evidence" value="ECO:0007669"/>
    <property type="project" value="TreeGrafter"/>
</dbReference>
<evidence type="ECO:0000259" key="6">
    <source>
        <dbReference type="PROSITE" id="PS51371"/>
    </source>
</evidence>
<evidence type="ECO:0000256" key="4">
    <source>
        <dbReference type="ARBA" id="ARBA00025878"/>
    </source>
</evidence>
<evidence type="ECO:0000313" key="7">
    <source>
        <dbReference type="Proteomes" id="UP000036681"/>
    </source>
</evidence>
<evidence type="ECO:0000256" key="3">
    <source>
        <dbReference type="ARBA" id="ARBA00023122"/>
    </source>
</evidence>
<evidence type="ECO:0000256" key="1">
    <source>
        <dbReference type="ARBA" id="ARBA00006750"/>
    </source>
</evidence>
<dbReference type="Proteomes" id="UP000036681">
    <property type="component" value="Unplaced"/>
</dbReference>
<evidence type="ECO:0000313" key="8">
    <source>
        <dbReference type="WBParaSite" id="ALUE_0001062401-mRNA-1"/>
    </source>
</evidence>
<dbReference type="PANTHER" id="PTHR13780:SF32">
    <property type="entry name" value="CBS DOMAIN-CONTAINING PROTEIN"/>
    <property type="match status" value="1"/>
</dbReference>
<name>A0A9J2PMS2_ASCLU</name>
<dbReference type="InterPro" id="IPR050511">
    <property type="entry name" value="AMPK_gamma/SDS23_families"/>
</dbReference>
<dbReference type="SUPFAM" id="SSF54631">
    <property type="entry name" value="CBS-domain pair"/>
    <property type="match status" value="2"/>
</dbReference>
<keyword evidence="2" id="KW-0677">Repeat</keyword>
<dbReference type="InterPro" id="IPR000644">
    <property type="entry name" value="CBS_dom"/>
</dbReference>
<protein>
    <submittedName>
        <fullName evidence="8">CBS domain-containing protein</fullName>
    </submittedName>
</protein>
<comment type="subunit">
    <text evidence="4">AMPK is a heterotrimer of an alpha catalytic subunit (PRKAA1 or PRKAA2), a beta (PRKAB1 or PRKAB2) and a gamma non-catalytic subunits (PRKAG1, PRKAG2 or PRKAG3). Interacts with FNIP1 and FNIP2.</text>
</comment>
<sequence>MIEIGELAEDALCRRQSPMNVYYHDGSVDSAHSSGESSRRNSNPFGDFKDFIKRRRNCPRVRIHFLFLLSCILPLSNRYHQQQTVSCLSMNEGVRKASIDSQFCDMDASDDDTPPARCQRRFSVPEKVLLNADYAILRSTKERRFEIVAAFDKYADPYRQYMQSLMCYDLAPSHGAVVLIDSALKVHKALLALGQSGYNAAIIINSEISSAVGILTITDCLRVITVAANEDPDIGELTVKQFLHTYNGRKRLVTAPANLSVWDAARLFCLNHVHRIPILQTAEGMREADVLYLLSLRTILQETVMNLVETAASLAPHLKQRTLQESSIGTWTNVITVSSDASCAEVIDIFLDGKISCLAVLDDFGKVVGTISKQDIMKELARHSQDYLDILDVLVRDVYRPQPYALASNTIFEAIGLLIASDQQCLFVVDTGTGEVLAAVAFVDIMEYILNSDEIHHKMKTG</sequence>
<dbReference type="GO" id="GO:0016208">
    <property type="term" value="F:AMP binding"/>
    <property type="evidence" value="ECO:0007669"/>
    <property type="project" value="TreeGrafter"/>
</dbReference>
<proteinExistence type="inferred from homology"/>
<accession>A0A9J2PMS2</accession>
<dbReference type="AlphaFoldDB" id="A0A9J2PMS2"/>
<dbReference type="GO" id="GO:0019901">
    <property type="term" value="F:protein kinase binding"/>
    <property type="evidence" value="ECO:0007669"/>
    <property type="project" value="TreeGrafter"/>
</dbReference>
<dbReference type="CDD" id="cd02205">
    <property type="entry name" value="CBS_pair_SF"/>
    <property type="match status" value="1"/>
</dbReference>
<dbReference type="GO" id="GO:0031588">
    <property type="term" value="C:nucleotide-activated protein kinase complex"/>
    <property type="evidence" value="ECO:0007669"/>
    <property type="project" value="TreeGrafter"/>
</dbReference>
<dbReference type="GO" id="GO:0019887">
    <property type="term" value="F:protein kinase regulator activity"/>
    <property type="evidence" value="ECO:0007669"/>
    <property type="project" value="TreeGrafter"/>
</dbReference>
<dbReference type="SMART" id="SM00116">
    <property type="entry name" value="CBS"/>
    <property type="match status" value="4"/>
</dbReference>
<evidence type="ECO:0000256" key="2">
    <source>
        <dbReference type="ARBA" id="ARBA00022737"/>
    </source>
</evidence>
<organism evidence="7 8">
    <name type="scientific">Ascaris lumbricoides</name>
    <name type="common">Giant roundworm</name>
    <dbReference type="NCBI Taxonomy" id="6252"/>
    <lineage>
        <taxon>Eukaryota</taxon>
        <taxon>Metazoa</taxon>
        <taxon>Ecdysozoa</taxon>
        <taxon>Nematoda</taxon>
        <taxon>Chromadorea</taxon>
        <taxon>Rhabditida</taxon>
        <taxon>Spirurina</taxon>
        <taxon>Ascaridomorpha</taxon>
        <taxon>Ascaridoidea</taxon>
        <taxon>Ascarididae</taxon>
        <taxon>Ascaris</taxon>
    </lineage>
</organism>
<dbReference type="Pfam" id="PF00571">
    <property type="entry name" value="CBS"/>
    <property type="match status" value="1"/>
</dbReference>
<dbReference type="PROSITE" id="PS51371">
    <property type="entry name" value="CBS"/>
    <property type="match status" value="1"/>
</dbReference>
<dbReference type="InterPro" id="IPR046342">
    <property type="entry name" value="CBS_dom_sf"/>
</dbReference>
<dbReference type="PANTHER" id="PTHR13780">
    <property type="entry name" value="AMP-ACTIVATED PROTEIN KINASE, GAMMA REGULATORY SUBUNIT"/>
    <property type="match status" value="1"/>
</dbReference>
<feature type="domain" description="CBS" evidence="6">
    <location>
        <begin position="330"/>
        <end position="387"/>
    </location>
</feature>
<dbReference type="Gene3D" id="3.10.580.10">
    <property type="entry name" value="CBS-domain"/>
    <property type="match status" value="2"/>
</dbReference>
<evidence type="ECO:0000256" key="5">
    <source>
        <dbReference type="PROSITE-ProRule" id="PRU00703"/>
    </source>
</evidence>
<keyword evidence="3 5" id="KW-0129">CBS domain</keyword>
<reference evidence="8" key="1">
    <citation type="submission" date="2023-03" db="UniProtKB">
        <authorList>
            <consortium name="WormBaseParasite"/>
        </authorList>
    </citation>
    <scope>IDENTIFICATION</scope>
</reference>